<dbReference type="Gene3D" id="2.60.200.20">
    <property type="match status" value="1"/>
</dbReference>
<dbReference type="InParanoid" id="H3CFN3"/>
<dbReference type="AlphaFoldDB" id="H3CFN3"/>
<evidence type="ECO:0000313" key="6">
    <source>
        <dbReference type="Ensembl" id="ENSTNIP00000007060.1"/>
    </source>
</evidence>
<evidence type="ECO:0000256" key="1">
    <source>
        <dbReference type="ARBA" id="ARBA00022741"/>
    </source>
</evidence>
<keyword evidence="7" id="KW-1185">Reference proteome</keyword>
<dbReference type="OMA" id="MLCAVQY"/>
<evidence type="ECO:0000259" key="5">
    <source>
        <dbReference type="PROSITE" id="PS50011"/>
    </source>
</evidence>
<dbReference type="Ensembl" id="ENSTNIT00000007217.1">
    <property type="protein sequence ID" value="ENSTNIP00000007060.1"/>
    <property type="gene ID" value="ENSTNIG00000004423.1"/>
</dbReference>
<accession>H3CFN3</accession>
<dbReference type="InterPro" id="IPR011009">
    <property type="entry name" value="Kinase-like_dom_sf"/>
</dbReference>
<reference evidence="6" key="3">
    <citation type="submission" date="2025-09" db="UniProtKB">
        <authorList>
            <consortium name="Ensembl"/>
        </authorList>
    </citation>
    <scope>IDENTIFICATION</scope>
</reference>
<dbReference type="GO" id="GO:0005524">
    <property type="term" value="F:ATP binding"/>
    <property type="evidence" value="ECO:0007669"/>
    <property type="project" value="UniProtKB-KW"/>
</dbReference>
<dbReference type="Pfam" id="PF00498">
    <property type="entry name" value="FHA"/>
    <property type="match status" value="1"/>
</dbReference>
<dbReference type="InterPro" id="IPR008984">
    <property type="entry name" value="SMAD_FHA_dom_sf"/>
</dbReference>
<feature type="domain" description="FHA" evidence="4">
    <location>
        <begin position="103"/>
        <end position="161"/>
    </location>
</feature>
<feature type="region of interest" description="Disordered" evidence="3">
    <location>
        <begin position="1"/>
        <end position="82"/>
    </location>
</feature>
<feature type="compositionally biased region" description="Low complexity" evidence="3">
    <location>
        <begin position="12"/>
        <end position="63"/>
    </location>
</feature>
<dbReference type="SUPFAM" id="SSF56112">
    <property type="entry name" value="Protein kinase-like (PK-like)"/>
    <property type="match status" value="1"/>
</dbReference>
<keyword evidence="2" id="KW-0067">ATP-binding</keyword>
<protein>
    <submittedName>
        <fullName evidence="6">Checkpoint kinase 2</fullName>
    </submittedName>
</protein>
<proteinExistence type="predicted"/>
<dbReference type="PROSITE" id="PS50006">
    <property type="entry name" value="FHA_DOMAIN"/>
    <property type="match status" value="1"/>
</dbReference>
<feature type="region of interest" description="Disordered" evidence="3">
    <location>
        <begin position="491"/>
        <end position="531"/>
    </location>
</feature>
<dbReference type="InterPro" id="IPR000719">
    <property type="entry name" value="Prot_kinase_dom"/>
</dbReference>
<dbReference type="PROSITE" id="PS00108">
    <property type="entry name" value="PROTEIN_KINASE_ST"/>
    <property type="match status" value="1"/>
</dbReference>
<sequence length="531" mass="59562">MSEERPPEGGPSQSTQSTQSTLSPSQDTASCSQSKPQSQPASSSSSGPTTSSQSSSGSGTLSSVDTIPVTLPSVPEEPEAEPWGRLLPMARGFRSHDCVEDQYLFGRDSKCNYVLDDPDNRGSRKFQIYSKKHFRIYRQEGCEVFVEDYSNNGTFVDGILIGKNRKLPLVNNAVLALSERRNKVFVYIDLMSHDQSSLPKELQEKYLLTRQIGTGVCGEVKLAFERSSCRKYAVKIIKKKNFQSEGTATRNAQTEIEILQRIDHPCLIKTLDFYQTDDSYYIVLELMEGGELFHRVKSRQQLSESVTKLYFYQMLRAVQRAQYLHSNGIIHRDLKPENILLSSQERTRICQVTDFNQSRILEETMLMRTLCGTPSYLAPEVFTQASTSGYGLAVDAWSLGVLLFVCLGGYPPFHEGFGNVSISEQIIGGEFTMVPSKWRHVSDQAKDVVRKLLVVDPSRRMSIDQALEHPWLQDQAMLATAHRLMHPPDATAVATEAGPDPGSPRRKRGRDEEEQEEHPAKRNRGPTAVLL</sequence>
<dbReference type="InterPro" id="IPR000253">
    <property type="entry name" value="FHA_dom"/>
</dbReference>
<reference evidence="6" key="2">
    <citation type="submission" date="2025-08" db="UniProtKB">
        <authorList>
            <consortium name="Ensembl"/>
        </authorList>
    </citation>
    <scope>IDENTIFICATION</scope>
</reference>
<dbReference type="FunFam" id="2.60.200.20:FF:000079">
    <property type="entry name" value="Checkpoint kinase 2"/>
    <property type="match status" value="1"/>
</dbReference>
<dbReference type="FunFam" id="3.30.200.20:FF:000255">
    <property type="entry name" value="serine/threonine-protein kinase Chk2 isoform X1"/>
    <property type="match status" value="1"/>
</dbReference>
<dbReference type="InterPro" id="IPR008271">
    <property type="entry name" value="Ser/Thr_kinase_AS"/>
</dbReference>
<dbReference type="STRING" id="99883.ENSTNIP00000007060"/>
<evidence type="ECO:0000259" key="4">
    <source>
        <dbReference type="PROSITE" id="PS50006"/>
    </source>
</evidence>
<dbReference type="Gene3D" id="3.30.200.20">
    <property type="entry name" value="Phosphorylase Kinase, domain 1"/>
    <property type="match status" value="1"/>
</dbReference>
<dbReference type="HOGENOM" id="CLU_000288_63_47_1"/>
<organism evidence="6 7">
    <name type="scientific">Tetraodon nigroviridis</name>
    <name type="common">Spotted green pufferfish</name>
    <name type="synonym">Chelonodon nigroviridis</name>
    <dbReference type="NCBI Taxonomy" id="99883"/>
    <lineage>
        <taxon>Eukaryota</taxon>
        <taxon>Metazoa</taxon>
        <taxon>Chordata</taxon>
        <taxon>Craniata</taxon>
        <taxon>Vertebrata</taxon>
        <taxon>Euteleostomi</taxon>
        <taxon>Actinopterygii</taxon>
        <taxon>Neopterygii</taxon>
        <taxon>Teleostei</taxon>
        <taxon>Neoteleostei</taxon>
        <taxon>Acanthomorphata</taxon>
        <taxon>Eupercaria</taxon>
        <taxon>Tetraodontiformes</taxon>
        <taxon>Tetradontoidea</taxon>
        <taxon>Tetraodontidae</taxon>
        <taxon>Tetraodon</taxon>
    </lineage>
</organism>
<name>H3CFN3_TETNG</name>
<dbReference type="Proteomes" id="UP000007303">
    <property type="component" value="Unassembled WGS sequence"/>
</dbReference>
<dbReference type="SMART" id="SM00220">
    <property type="entry name" value="S_TKc"/>
    <property type="match status" value="1"/>
</dbReference>
<feature type="domain" description="Protein kinase" evidence="5">
    <location>
        <begin position="206"/>
        <end position="472"/>
    </location>
</feature>
<dbReference type="PANTHER" id="PTHR24347">
    <property type="entry name" value="SERINE/THREONINE-PROTEIN KINASE"/>
    <property type="match status" value="1"/>
</dbReference>
<dbReference type="GO" id="GO:0004672">
    <property type="term" value="F:protein kinase activity"/>
    <property type="evidence" value="ECO:0007669"/>
    <property type="project" value="InterPro"/>
</dbReference>
<keyword evidence="1" id="KW-0547">Nucleotide-binding</keyword>
<dbReference type="FunFam" id="1.10.510.10:FF:000571">
    <property type="entry name" value="Maternal embryonic leucine zipper kinase"/>
    <property type="match status" value="1"/>
</dbReference>
<dbReference type="Gene3D" id="1.10.510.10">
    <property type="entry name" value="Transferase(Phosphotransferase) domain 1"/>
    <property type="match status" value="1"/>
</dbReference>
<dbReference type="SMART" id="SM00240">
    <property type="entry name" value="FHA"/>
    <property type="match status" value="1"/>
</dbReference>
<dbReference type="SUPFAM" id="SSF49879">
    <property type="entry name" value="SMAD/FHA domain"/>
    <property type="match status" value="1"/>
</dbReference>
<evidence type="ECO:0000313" key="7">
    <source>
        <dbReference type="Proteomes" id="UP000007303"/>
    </source>
</evidence>
<dbReference type="GeneTree" id="ENSGT00800000124190"/>
<dbReference type="Pfam" id="PF00069">
    <property type="entry name" value="Pkinase"/>
    <property type="match status" value="1"/>
</dbReference>
<evidence type="ECO:0000256" key="2">
    <source>
        <dbReference type="ARBA" id="ARBA00022840"/>
    </source>
</evidence>
<evidence type="ECO:0000256" key="3">
    <source>
        <dbReference type="SAM" id="MobiDB-lite"/>
    </source>
</evidence>
<reference evidence="7" key="1">
    <citation type="journal article" date="2004" name="Nature">
        <title>Genome duplication in the teleost fish Tetraodon nigroviridis reveals the early vertebrate proto-karyotype.</title>
        <authorList>
            <person name="Jaillon O."/>
            <person name="Aury J.-M."/>
            <person name="Brunet F."/>
            <person name="Petit J.-L."/>
            <person name="Stange-Thomann N."/>
            <person name="Mauceli E."/>
            <person name="Bouneau L."/>
            <person name="Fischer C."/>
            <person name="Ozouf-Costaz C."/>
            <person name="Bernot A."/>
            <person name="Nicaud S."/>
            <person name="Jaffe D."/>
            <person name="Fisher S."/>
            <person name="Lutfalla G."/>
            <person name="Dossat C."/>
            <person name="Segurens B."/>
            <person name="Dasilva C."/>
            <person name="Salanoubat M."/>
            <person name="Levy M."/>
            <person name="Boudet N."/>
            <person name="Castellano S."/>
            <person name="Anthouard V."/>
            <person name="Jubin C."/>
            <person name="Castelli V."/>
            <person name="Katinka M."/>
            <person name="Vacherie B."/>
            <person name="Biemont C."/>
            <person name="Skalli Z."/>
            <person name="Cattolico L."/>
            <person name="Poulain J."/>
            <person name="De Berardinis V."/>
            <person name="Cruaud C."/>
            <person name="Duprat S."/>
            <person name="Brottier P."/>
            <person name="Coutanceau J.-P."/>
            <person name="Gouzy J."/>
            <person name="Parra G."/>
            <person name="Lardier G."/>
            <person name="Chapple C."/>
            <person name="McKernan K.J."/>
            <person name="McEwan P."/>
            <person name="Bosak S."/>
            <person name="Kellis M."/>
            <person name="Volff J.-N."/>
            <person name="Guigo R."/>
            <person name="Zody M.C."/>
            <person name="Mesirov J."/>
            <person name="Lindblad-Toh K."/>
            <person name="Birren B."/>
            <person name="Nusbaum C."/>
            <person name="Kahn D."/>
            <person name="Robinson-Rechavi M."/>
            <person name="Laudet V."/>
            <person name="Schachter V."/>
            <person name="Quetier F."/>
            <person name="Saurin W."/>
            <person name="Scarpelli C."/>
            <person name="Wincker P."/>
            <person name="Lander E.S."/>
            <person name="Weissenbach J."/>
            <person name="Roest Crollius H."/>
        </authorList>
    </citation>
    <scope>NUCLEOTIDE SEQUENCE [LARGE SCALE GENOMIC DNA]</scope>
</reference>
<dbReference type="CDD" id="cd22666">
    <property type="entry name" value="FHA_CHK2"/>
    <property type="match status" value="1"/>
</dbReference>
<dbReference type="PROSITE" id="PS50011">
    <property type="entry name" value="PROTEIN_KINASE_DOM"/>
    <property type="match status" value="1"/>
</dbReference>